<feature type="domain" description="Arginosuccinate synthase-like N-terminal" evidence="8">
    <location>
        <begin position="6"/>
        <end position="168"/>
    </location>
</feature>
<dbReference type="EMBL" id="PUEC01000013">
    <property type="protein sequence ID" value="PWB02366.1"/>
    <property type="molecule type" value="Genomic_DNA"/>
</dbReference>
<keyword evidence="5" id="KW-0028">Amino-acid biosynthesis</keyword>
<name>A0A2V1IK05_9BACT</name>
<dbReference type="GO" id="GO:0004055">
    <property type="term" value="F:argininosuccinate synthase activity"/>
    <property type="evidence" value="ECO:0007669"/>
    <property type="project" value="UniProtKB-EC"/>
</dbReference>
<dbReference type="Pfam" id="PF00764">
    <property type="entry name" value="Arginosuc_synth"/>
    <property type="match status" value="1"/>
</dbReference>
<dbReference type="UniPathway" id="UPA00068">
    <property type="reaction ID" value="UER00113"/>
</dbReference>
<dbReference type="FunFam" id="3.40.50.620:FF:000019">
    <property type="entry name" value="Argininosuccinate synthase"/>
    <property type="match status" value="1"/>
</dbReference>
<comment type="pathway">
    <text evidence="1">Amino-acid biosynthesis; L-arginine biosynthesis; L-arginine from L-ornithine and carbamoyl phosphate: step 2/3.</text>
</comment>
<evidence type="ECO:0000256" key="5">
    <source>
        <dbReference type="ARBA" id="ARBA00022605"/>
    </source>
</evidence>
<evidence type="ECO:0000256" key="6">
    <source>
        <dbReference type="ARBA" id="ARBA00022741"/>
    </source>
</evidence>
<evidence type="ECO:0000256" key="7">
    <source>
        <dbReference type="ARBA" id="ARBA00022840"/>
    </source>
</evidence>
<evidence type="ECO:0000256" key="4">
    <source>
        <dbReference type="ARBA" id="ARBA00022598"/>
    </source>
</evidence>
<dbReference type="GO" id="GO:0005524">
    <property type="term" value="F:ATP binding"/>
    <property type="evidence" value="ECO:0007669"/>
    <property type="project" value="UniProtKB-KW"/>
</dbReference>
<dbReference type="Gene3D" id="3.90.1260.10">
    <property type="entry name" value="Argininosuccinate synthetase, chain A, domain 2"/>
    <property type="match status" value="1"/>
</dbReference>
<dbReference type="GeneID" id="82526062"/>
<dbReference type="InterPro" id="IPR018223">
    <property type="entry name" value="Arginosuc_synth_CS"/>
</dbReference>
<dbReference type="InterPro" id="IPR024074">
    <property type="entry name" value="AS_cat/multimer_dom_body"/>
</dbReference>
<keyword evidence="6" id="KW-0547">Nucleotide-binding</keyword>
<dbReference type="Pfam" id="PF20979">
    <property type="entry name" value="Arginosuc_syn_C"/>
    <property type="match status" value="1"/>
</dbReference>
<dbReference type="InterPro" id="IPR014729">
    <property type="entry name" value="Rossmann-like_a/b/a_fold"/>
</dbReference>
<evidence type="ECO:0000256" key="1">
    <source>
        <dbReference type="ARBA" id="ARBA00004967"/>
    </source>
</evidence>
<dbReference type="CDD" id="cd01999">
    <property type="entry name" value="ASS"/>
    <property type="match status" value="1"/>
</dbReference>
<dbReference type="RefSeq" id="WP_107032209.1">
    <property type="nucleotide sequence ID" value="NZ_CAJSYL010000001.1"/>
</dbReference>
<dbReference type="AlphaFoldDB" id="A0A2V1IK05"/>
<dbReference type="InterPro" id="IPR023434">
    <property type="entry name" value="Arginosuc_synth_type_1_subfam"/>
</dbReference>
<dbReference type="SUPFAM" id="SSF69864">
    <property type="entry name" value="Argininosuccinate synthetase, C-terminal domain"/>
    <property type="match status" value="1"/>
</dbReference>
<evidence type="ECO:0000313" key="10">
    <source>
        <dbReference type="EMBL" id="PWB02366.1"/>
    </source>
</evidence>
<dbReference type="PROSITE" id="PS00564">
    <property type="entry name" value="ARGININOSUCCIN_SYN_1"/>
    <property type="match status" value="1"/>
</dbReference>
<sequence>MEKKKKVVLAFSGGLDTSFAAKYLSEDLGYEVHTAIANTGGFSDEELKTIEEKALRLGAASHASLDVTGDYYDKSIRYMIAGNVLRNGTYPISVSSERIFQAIAIIEYAKKIGADAVAHGSTGAGNDQVRFDLTFQILAPEIEIITPTRDMTLTREYEIDYLKKHGIEADFKKMEYSINKGLWGTSIGGKETLHSEQTLPESAYPSQITEKGEEHMTITFEKGEISAVNGKTYADKIDAIREVERLGARYGIGRDMHIGDTIIGIKGRVGFEAAGPILIIAAHKMLEKHTLTKWQQYWKDQIGTWYGMFLHESQYLEPVMRDMEAFLENSQRNVSGTVEIILRPYSYTLVGVDSPFDLMKTDFGEYGEVNKAWSADDVKGFTKILGNQMKIYHNVQKRNGAEE</sequence>
<dbReference type="Gene3D" id="3.40.50.620">
    <property type="entry name" value="HUPs"/>
    <property type="match status" value="1"/>
</dbReference>
<keyword evidence="11" id="KW-1185">Reference proteome</keyword>
<comment type="caution">
    <text evidence="10">The sequence shown here is derived from an EMBL/GenBank/DDBJ whole genome shotgun (WGS) entry which is preliminary data.</text>
</comment>
<dbReference type="InterPro" id="IPR001518">
    <property type="entry name" value="Arginosuc_synth"/>
</dbReference>
<dbReference type="NCBIfam" id="TIGR00032">
    <property type="entry name" value="argG"/>
    <property type="match status" value="1"/>
</dbReference>
<dbReference type="GO" id="GO:0000050">
    <property type="term" value="P:urea cycle"/>
    <property type="evidence" value="ECO:0007669"/>
    <property type="project" value="TreeGrafter"/>
</dbReference>
<accession>A0A2V1IK05</accession>
<evidence type="ECO:0000259" key="8">
    <source>
        <dbReference type="Pfam" id="PF00764"/>
    </source>
</evidence>
<dbReference type="Proteomes" id="UP000244905">
    <property type="component" value="Unassembled WGS sequence"/>
</dbReference>
<keyword evidence="3" id="KW-0055">Arginine biosynthesis</keyword>
<dbReference type="InterPro" id="IPR048267">
    <property type="entry name" value="Arginosuc_syn_N"/>
</dbReference>
<dbReference type="GO" id="GO:0006526">
    <property type="term" value="P:L-arginine biosynthetic process"/>
    <property type="evidence" value="ECO:0007669"/>
    <property type="project" value="UniProtKB-UniPathway"/>
</dbReference>
<evidence type="ECO:0000313" key="11">
    <source>
        <dbReference type="Proteomes" id="UP000244905"/>
    </source>
</evidence>
<reference evidence="11" key="1">
    <citation type="submission" date="2018-02" db="EMBL/GenBank/DDBJ databases">
        <authorList>
            <person name="Clavel T."/>
            <person name="Strowig T."/>
        </authorList>
    </citation>
    <scope>NUCLEOTIDE SEQUENCE [LARGE SCALE GENOMIC DNA]</scope>
    <source>
        <strain evidence="11">DSM 103720</strain>
    </source>
</reference>
<evidence type="ECO:0000256" key="2">
    <source>
        <dbReference type="ARBA" id="ARBA00012286"/>
    </source>
</evidence>
<organism evidence="10 11">
    <name type="scientific">Duncaniella muris</name>
    <dbReference type="NCBI Taxonomy" id="2094150"/>
    <lineage>
        <taxon>Bacteria</taxon>
        <taxon>Pseudomonadati</taxon>
        <taxon>Bacteroidota</taxon>
        <taxon>Bacteroidia</taxon>
        <taxon>Bacteroidales</taxon>
        <taxon>Muribaculaceae</taxon>
        <taxon>Duncaniella</taxon>
    </lineage>
</organism>
<feature type="domain" description="Arginosuccinate synthase C-terminal" evidence="9">
    <location>
        <begin position="176"/>
        <end position="392"/>
    </location>
</feature>
<protein>
    <recommendedName>
        <fullName evidence="2">argininosuccinate synthase</fullName>
        <ecNumber evidence="2">6.3.4.5</ecNumber>
    </recommendedName>
</protein>
<dbReference type="GO" id="GO:0005737">
    <property type="term" value="C:cytoplasm"/>
    <property type="evidence" value="ECO:0007669"/>
    <property type="project" value="TreeGrafter"/>
</dbReference>
<dbReference type="InterPro" id="IPR048268">
    <property type="entry name" value="Arginosuc_syn_C"/>
</dbReference>
<keyword evidence="4" id="KW-0436">Ligase</keyword>
<dbReference type="EC" id="6.3.4.5" evidence="2"/>
<proteinExistence type="predicted"/>
<dbReference type="GO" id="GO:0000053">
    <property type="term" value="P:argininosuccinate metabolic process"/>
    <property type="evidence" value="ECO:0007669"/>
    <property type="project" value="TreeGrafter"/>
</dbReference>
<dbReference type="PANTHER" id="PTHR11587:SF2">
    <property type="entry name" value="ARGININOSUCCINATE SYNTHASE"/>
    <property type="match status" value="1"/>
</dbReference>
<evidence type="ECO:0000256" key="3">
    <source>
        <dbReference type="ARBA" id="ARBA00022571"/>
    </source>
</evidence>
<evidence type="ECO:0000259" key="9">
    <source>
        <dbReference type="Pfam" id="PF20979"/>
    </source>
</evidence>
<dbReference type="SUPFAM" id="SSF52402">
    <property type="entry name" value="Adenine nucleotide alpha hydrolases-like"/>
    <property type="match status" value="1"/>
</dbReference>
<dbReference type="PANTHER" id="PTHR11587">
    <property type="entry name" value="ARGININOSUCCINATE SYNTHASE"/>
    <property type="match status" value="1"/>
</dbReference>
<gene>
    <name evidence="10" type="primary">argG</name>
    <name evidence="10" type="ORF">C5O23_06855</name>
</gene>
<keyword evidence="7" id="KW-0067">ATP-binding</keyword>